<evidence type="ECO:0000256" key="2">
    <source>
        <dbReference type="ARBA" id="ARBA00022679"/>
    </source>
</evidence>
<dbReference type="CDD" id="cd03789">
    <property type="entry name" value="GT9_LPS_heptosyltransferase"/>
    <property type="match status" value="1"/>
</dbReference>
<dbReference type="GO" id="GO:0009244">
    <property type="term" value="P:lipopolysaccharide core region biosynthetic process"/>
    <property type="evidence" value="ECO:0007669"/>
    <property type="project" value="TreeGrafter"/>
</dbReference>
<evidence type="ECO:0000313" key="3">
    <source>
        <dbReference type="EMBL" id="VAW63017.1"/>
    </source>
</evidence>
<dbReference type="PANTHER" id="PTHR30160">
    <property type="entry name" value="TETRAACYLDISACCHARIDE 4'-KINASE-RELATED"/>
    <property type="match status" value="1"/>
</dbReference>
<dbReference type="PANTHER" id="PTHR30160:SF21">
    <property type="entry name" value="LIPOPOLYSACCHARIDE CORE HEPTOSYLTRANSFERASE OPSX"/>
    <property type="match status" value="1"/>
</dbReference>
<protein>
    <submittedName>
        <fullName evidence="3">ADP-heptose--lipooligosaccharide heptosyltransferase II</fullName>
    </submittedName>
</protein>
<dbReference type="InterPro" id="IPR002201">
    <property type="entry name" value="Glyco_trans_9"/>
</dbReference>
<dbReference type="GO" id="GO:0005829">
    <property type="term" value="C:cytosol"/>
    <property type="evidence" value="ECO:0007669"/>
    <property type="project" value="TreeGrafter"/>
</dbReference>
<dbReference type="AlphaFoldDB" id="A0A3B0XIU4"/>
<dbReference type="Gene3D" id="3.40.50.2000">
    <property type="entry name" value="Glycogen Phosphorylase B"/>
    <property type="match status" value="2"/>
</dbReference>
<sequence length="362" mass="40591">MSATLLETSPKKICILRLSALGDVTHVLPVVRAIQQQWPEAEIIWICGVFEYKLLKTIKNIRFIPFNKKNGFKEYVDLWKTLNNIKFDVLLHMQVAARANFASLGIKADIKLGWDKSRSRDLHQFFINHSVATVRQQHQVDGFLSFARSLGVDVNKPAWKMPVTQGAQAFAEKYIDKTKPVLIVSACSSHHLRNWMSKRYAMLADYAVSKYDMQVILSGGPDDIEVDMANEIQGYMKQTALNLVGRDTLEQLVGLLSRATVVVSPDSGPAHLANAVGVPVIGLYACTWSKRSGPYNSLHYCVDKFELAAKKYRHQSADALRWGSKIEEPGVMKLITADEVCQRLDQVMADKNPKDGSLSVNK</sequence>
<dbReference type="EMBL" id="UOFI01000036">
    <property type="protein sequence ID" value="VAW63017.1"/>
    <property type="molecule type" value="Genomic_DNA"/>
</dbReference>
<organism evidence="3">
    <name type="scientific">hydrothermal vent metagenome</name>
    <dbReference type="NCBI Taxonomy" id="652676"/>
    <lineage>
        <taxon>unclassified sequences</taxon>
        <taxon>metagenomes</taxon>
        <taxon>ecological metagenomes</taxon>
    </lineage>
</organism>
<evidence type="ECO:0000256" key="1">
    <source>
        <dbReference type="ARBA" id="ARBA00022676"/>
    </source>
</evidence>
<dbReference type="InterPro" id="IPR051199">
    <property type="entry name" value="LPS_LOS_Heptosyltrfase"/>
</dbReference>
<dbReference type="SUPFAM" id="SSF53756">
    <property type="entry name" value="UDP-Glycosyltransferase/glycogen phosphorylase"/>
    <property type="match status" value="1"/>
</dbReference>
<keyword evidence="2 3" id="KW-0808">Transferase</keyword>
<accession>A0A3B0XIU4</accession>
<keyword evidence="1" id="KW-0328">Glycosyltransferase</keyword>
<gene>
    <name evidence="3" type="ORF">MNBD_GAMMA09-577</name>
</gene>
<dbReference type="GO" id="GO:0008713">
    <property type="term" value="F:ADP-heptose-lipopolysaccharide heptosyltransferase activity"/>
    <property type="evidence" value="ECO:0007669"/>
    <property type="project" value="TreeGrafter"/>
</dbReference>
<name>A0A3B0XIU4_9ZZZZ</name>
<dbReference type="Pfam" id="PF01075">
    <property type="entry name" value="Glyco_transf_9"/>
    <property type="match status" value="1"/>
</dbReference>
<reference evidence="3" key="1">
    <citation type="submission" date="2018-06" db="EMBL/GenBank/DDBJ databases">
        <authorList>
            <person name="Zhirakovskaya E."/>
        </authorList>
    </citation>
    <scope>NUCLEOTIDE SEQUENCE</scope>
</reference>
<proteinExistence type="predicted"/>